<gene>
    <name evidence="1" type="ORF">LCGC14_0417590</name>
</gene>
<comment type="caution">
    <text evidence="1">The sequence shown here is derived from an EMBL/GenBank/DDBJ whole genome shotgun (WGS) entry which is preliminary data.</text>
</comment>
<dbReference type="EMBL" id="LAZR01000376">
    <property type="protein sequence ID" value="KKN71799.1"/>
    <property type="molecule type" value="Genomic_DNA"/>
</dbReference>
<sequence length="44" mass="5193">MVYSLYGLTKQLREKLQKIANKKNWTLAKLIIDILEQYLGVVKK</sequence>
<organism evidence="1">
    <name type="scientific">marine sediment metagenome</name>
    <dbReference type="NCBI Taxonomy" id="412755"/>
    <lineage>
        <taxon>unclassified sequences</taxon>
        <taxon>metagenomes</taxon>
        <taxon>ecological metagenomes</taxon>
    </lineage>
</organism>
<protein>
    <submittedName>
        <fullName evidence="1">Uncharacterized protein</fullName>
    </submittedName>
</protein>
<evidence type="ECO:0000313" key="1">
    <source>
        <dbReference type="EMBL" id="KKN71799.1"/>
    </source>
</evidence>
<proteinExistence type="predicted"/>
<dbReference type="AlphaFoldDB" id="A0A0F9SY22"/>
<name>A0A0F9SY22_9ZZZZ</name>
<accession>A0A0F9SY22</accession>
<reference evidence="1" key="1">
    <citation type="journal article" date="2015" name="Nature">
        <title>Complex archaea that bridge the gap between prokaryotes and eukaryotes.</title>
        <authorList>
            <person name="Spang A."/>
            <person name="Saw J.H."/>
            <person name="Jorgensen S.L."/>
            <person name="Zaremba-Niedzwiedzka K."/>
            <person name="Martijn J."/>
            <person name="Lind A.E."/>
            <person name="van Eijk R."/>
            <person name="Schleper C."/>
            <person name="Guy L."/>
            <person name="Ettema T.J."/>
        </authorList>
    </citation>
    <scope>NUCLEOTIDE SEQUENCE</scope>
</reference>